<accession>A5C6F9</accession>
<dbReference type="EMBL" id="AM483950">
    <property type="protein sequence ID" value="CAN64265.1"/>
    <property type="molecule type" value="Genomic_DNA"/>
</dbReference>
<feature type="region of interest" description="Disordered" evidence="1">
    <location>
        <begin position="22"/>
        <end position="42"/>
    </location>
</feature>
<proteinExistence type="predicted"/>
<feature type="region of interest" description="Disordered" evidence="1">
    <location>
        <begin position="56"/>
        <end position="116"/>
    </location>
</feature>
<protein>
    <submittedName>
        <fullName evidence="2">Uncharacterized protein</fullName>
    </submittedName>
</protein>
<organism evidence="2">
    <name type="scientific">Vitis vinifera</name>
    <name type="common">Grape</name>
    <dbReference type="NCBI Taxonomy" id="29760"/>
    <lineage>
        <taxon>Eukaryota</taxon>
        <taxon>Viridiplantae</taxon>
        <taxon>Streptophyta</taxon>
        <taxon>Embryophyta</taxon>
        <taxon>Tracheophyta</taxon>
        <taxon>Spermatophyta</taxon>
        <taxon>Magnoliopsida</taxon>
        <taxon>eudicotyledons</taxon>
        <taxon>Gunneridae</taxon>
        <taxon>Pentapetalae</taxon>
        <taxon>rosids</taxon>
        <taxon>Vitales</taxon>
        <taxon>Vitaceae</taxon>
        <taxon>Viteae</taxon>
        <taxon>Vitis</taxon>
    </lineage>
</organism>
<name>A5C6F9_VITVI</name>
<evidence type="ECO:0000256" key="1">
    <source>
        <dbReference type="SAM" id="MobiDB-lite"/>
    </source>
</evidence>
<reference evidence="2" key="1">
    <citation type="journal article" date="2007" name="PLoS ONE">
        <title>The first genome sequence of an elite grapevine cultivar (Pinot noir Vitis vinifera L.): coping with a highly heterozygous genome.</title>
        <authorList>
            <person name="Velasco R."/>
            <person name="Zharkikh A."/>
            <person name="Troggio M."/>
            <person name="Cartwright D.A."/>
            <person name="Cestaro A."/>
            <person name="Pruss D."/>
            <person name="Pindo M."/>
            <person name="FitzGerald L.M."/>
            <person name="Vezzulli S."/>
            <person name="Reid J."/>
            <person name="Malacarne G."/>
            <person name="Iliev D."/>
            <person name="Coppola G."/>
            <person name="Wardell B."/>
            <person name="Micheletti D."/>
            <person name="Macalma T."/>
            <person name="Facci M."/>
            <person name="Mitchell J.T."/>
            <person name="Perazzolli M."/>
            <person name="Eldredge G."/>
            <person name="Gatto P."/>
            <person name="Oyzerski R."/>
            <person name="Moretto M."/>
            <person name="Gutin N."/>
            <person name="Stefanini M."/>
            <person name="Chen Y."/>
            <person name="Segala C."/>
            <person name="Davenport C."/>
            <person name="Dematte L."/>
            <person name="Mraz A."/>
            <person name="Battilana J."/>
            <person name="Stormo K."/>
            <person name="Costa F."/>
            <person name="Tao Q."/>
            <person name="Si-Ammour A."/>
            <person name="Harkins T."/>
            <person name="Lackey A."/>
            <person name="Perbost C."/>
            <person name="Taillon B."/>
            <person name="Stella A."/>
            <person name="Solovyev V."/>
            <person name="Fawcett J.A."/>
            <person name="Sterck L."/>
            <person name="Vandepoele K."/>
            <person name="Grando S.M."/>
            <person name="Toppo S."/>
            <person name="Moser C."/>
            <person name="Lanchbury J."/>
            <person name="Bogden R."/>
            <person name="Skolnick M."/>
            <person name="Sgaramella V."/>
            <person name="Bhatnagar S.K."/>
            <person name="Fontana P."/>
            <person name="Gutin A."/>
            <person name="Van de Peer Y."/>
            <person name="Salamini F."/>
            <person name="Viola R."/>
        </authorList>
    </citation>
    <scope>NUCLEOTIDE SEQUENCE</scope>
</reference>
<evidence type="ECO:0000313" key="2">
    <source>
        <dbReference type="EMBL" id="CAN64265.1"/>
    </source>
</evidence>
<feature type="compositionally biased region" description="Basic and acidic residues" evidence="1">
    <location>
        <begin position="73"/>
        <end position="107"/>
    </location>
</feature>
<dbReference type="AlphaFoldDB" id="A5C6F9"/>
<feature type="compositionally biased region" description="Basic residues" evidence="1">
    <location>
        <begin position="59"/>
        <end position="72"/>
    </location>
</feature>
<sequence length="116" mass="13608">MYRQVQVLAAFRGKNIIHSVSNMTNTKDQDKDHFSGGGEASGVLKPNYFEVAFASRKPPNYHKPTKYRWRRFRGSDSRGGDVGDLSGREGQEHEDSHDHHRNEEKEQRRRRQRRQN</sequence>
<gene>
    <name evidence="2" type="ORF">VITISV_031509</name>
</gene>